<name>A0AAV8WV80_9CUCU</name>
<dbReference type="AlphaFoldDB" id="A0AAV8WV80"/>
<feature type="compositionally biased region" description="Acidic residues" evidence="1">
    <location>
        <begin position="152"/>
        <end position="162"/>
    </location>
</feature>
<feature type="compositionally biased region" description="Basic and acidic residues" evidence="1">
    <location>
        <begin position="93"/>
        <end position="114"/>
    </location>
</feature>
<sequence length="162" mass="17604">MSLRIMTRYDGNSPQENNCNNNCDNNQVEESSEDPAQTILETVPEPTPAVAALPEAVLNTNNNNKDENTGMCTTNIPENTPVSSSDLTAGFPLKERNFLPKTRESTSFDPREPLARPSVGLDNGKENLTASPSSEDNIQCNEISSSNIEVDSTCDEEGGWIP</sequence>
<accession>A0AAV8WV80</accession>
<dbReference type="Proteomes" id="UP001162156">
    <property type="component" value="Unassembled WGS sequence"/>
</dbReference>
<gene>
    <name evidence="2" type="ORF">NQ314_016625</name>
</gene>
<organism evidence="2 3">
    <name type="scientific">Rhamnusium bicolor</name>
    <dbReference type="NCBI Taxonomy" id="1586634"/>
    <lineage>
        <taxon>Eukaryota</taxon>
        <taxon>Metazoa</taxon>
        <taxon>Ecdysozoa</taxon>
        <taxon>Arthropoda</taxon>
        <taxon>Hexapoda</taxon>
        <taxon>Insecta</taxon>
        <taxon>Pterygota</taxon>
        <taxon>Neoptera</taxon>
        <taxon>Endopterygota</taxon>
        <taxon>Coleoptera</taxon>
        <taxon>Polyphaga</taxon>
        <taxon>Cucujiformia</taxon>
        <taxon>Chrysomeloidea</taxon>
        <taxon>Cerambycidae</taxon>
        <taxon>Lepturinae</taxon>
        <taxon>Rhagiini</taxon>
        <taxon>Rhamnusium</taxon>
    </lineage>
</organism>
<feature type="compositionally biased region" description="Polar residues" evidence="1">
    <location>
        <begin position="126"/>
        <end position="150"/>
    </location>
</feature>
<dbReference type="EMBL" id="JANEYF010004619">
    <property type="protein sequence ID" value="KAJ8930563.1"/>
    <property type="molecule type" value="Genomic_DNA"/>
</dbReference>
<evidence type="ECO:0000313" key="3">
    <source>
        <dbReference type="Proteomes" id="UP001162156"/>
    </source>
</evidence>
<protein>
    <submittedName>
        <fullName evidence="2">Uncharacterized protein</fullName>
    </submittedName>
</protein>
<reference evidence="2" key="1">
    <citation type="journal article" date="2023" name="Insect Mol. Biol.">
        <title>Genome sequencing provides insights into the evolution of gene families encoding plant cell wall-degrading enzymes in longhorned beetles.</title>
        <authorList>
            <person name="Shin N.R."/>
            <person name="Okamura Y."/>
            <person name="Kirsch R."/>
            <person name="Pauchet Y."/>
        </authorList>
    </citation>
    <scope>NUCLEOTIDE SEQUENCE</scope>
    <source>
        <strain evidence="2">RBIC_L_NR</strain>
    </source>
</reference>
<feature type="compositionally biased region" description="Polar residues" evidence="1">
    <location>
        <begin position="70"/>
        <end position="87"/>
    </location>
</feature>
<evidence type="ECO:0000256" key="1">
    <source>
        <dbReference type="SAM" id="MobiDB-lite"/>
    </source>
</evidence>
<feature type="region of interest" description="Disordered" evidence="1">
    <location>
        <begin position="58"/>
        <end position="162"/>
    </location>
</feature>
<keyword evidence="3" id="KW-1185">Reference proteome</keyword>
<proteinExistence type="predicted"/>
<comment type="caution">
    <text evidence="2">The sequence shown here is derived from an EMBL/GenBank/DDBJ whole genome shotgun (WGS) entry which is preliminary data.</text>
</comment>
<evidence type="ECO:0000313" key="2">
    <source>
        <dbReference type="EMBL" id="KAJ8930563.1"/>
    </source>
</evidence>